<feature type="transmembrane region" description="Helical" evidence="11">
    <location>
        <begin position="46"/>
        <end position="63"/>
    </location>
</feature>
<comment type="subcellular location">
    <subcellularLocation>
        <location evidence="1">Endomembrane system</location>
        <topology evidence="1">Multi-pass membrane protein</topology>
    </subcellularLocation>
</comment>
<feature type="transmembrane region" description="Helical" evidence="11">
    <location>
        <begin position="359"/>
        <end position="379"/>
    </location>
</feature>
<dbReference type="EC" id="7.1.3.1" evidence="2"/>
<dbReference type="EMBL" id="HBNS01060267">
    <property type="protein sequence ID" value="CAE4667055.1"/>
    <property type="molecule type" value="Transcribed_RNA"/>
</dbReference>
<keyword evidence="4 11" id="KW-0812">Transmembrane</keyword>
<keyword evidence="6" id="KW-1278">Translocase</keyword>
<feature type="transmembrane region" description="Helical" evidence="11">
    <location>
        <begin position="439"/>
        <end position="458"/>
    </location>
</feature>
<evidence type="ECO:0000256" key="9">
    <source>
        <dbReference type="ARBA" id="ARBA00023136"/>
    </source>
</evidence>
<dbReference type="GO" id="GO:0009678">
    <property type="term" value="F:diphosphate hydrolysis-driven proton transmembrane transporter activity"/>
    <property type="evidence" value="ECO:0007669"/>
    <property type="project" value="UniProtKB-EC"/>
</dbReference>
<keyword evidence="3" id="KW-0813">Transport</keyword>
<evidence type="ECO:0000256" key="4">
    <source>
        <dbReference type="ARBA" id="ARBA00022692"/>
    </source>
</evidence>
<reference evidence="12" key="1">
    <citation type="submission" date="2021-01" db="EMBL/GenBank/DDBJ databases">
        <authorList>
            <person name="Corre E."/>
            <person name="Pelletier E."/>
            <person name="Niang G."/>
            <person name="Scheremetjew M."/>
            <person name="Finn R."/>
            <person name="Kale V."/>
            <person name="Holt S."/>
            <person name="Cochrane G."/>
            <person name="Meng A."/>
            <person name="Brown T."/>
            <person name="Cohen L."/>
        </authorList>
    </citation>
    <scope>NUCLEOTIDE SEQUENCE</scope>
    <source>
        <strain evidence="12">GSO104</strain>
    </source>
</reference>
<feature type="transmembrane region" description="Helical" evidence="11">
    <location>
        <begin position="158"/>
        <end position="182"/>
    </location>
</feature>
<keyword evidence="7 11" id="KW-1133">Transmembrane helix</keyword>
<feature type="transmembrane region" description="Helical" evidence="11">
    <location>
        <begin position="69"/>
        <end position="91"/>
    </location>
</feature>
<dbReference type="GO" id="GO:0012505">
    <property type="term" value="C:endomembrane system"/>
    <property type="evidence" value="ECO:0007669"/>
    <property type="project" value="UniProtKB-SubCell"/>
</dbReference>
<dbReference type="PANTHER" id="PTHR31998">
    <property type="entry name" value="K(+)-INSENSITIVE PYROPHOSPHATE-ENERGIZED PROTON PUMP"/>
    <property type="match status" value="1"/>
</dbReference>
<feature type="transmembrane region" description="Helical" evidence="11">
    <location>
        <begin position="570"/>
        <end position="597"/>
    </location>
</feature>
<evidence type="ECO:0000256" key="3">
    <source>
        <dbReference type="ARBA" id="ARBA00022448"/>
    </source>
</evidence>
<evidence type="ECO:0000256" key="6">
    <source>
        <dbReference type="ARBA" id="ARBA00022967"/>
    </source>
</evidence>
<dbReference type="GO" id="GO:0016020">
    <property type="term" value="C:membrane"/>
    <property type="evidence" value="ECO:0007669"/>
    <property type="project" value="InterPro"/>
</dbReference>
<feature type="transmembrane region" description="Helical" evidence="11">
    <location>
        <begin position="259"/>
        <end position="278"/>
    </location>
</feature>
<protein>
    <recommendedName>
        <fullName evidence="2">H(+)-exporting diphosphatase</fullName>
        <ecNumber evidence="2">7.1.3.1</ecNumber>
    </recommendedName>
</protein>
<feature type="transmembrane region" description="Helical" evidence="11">
    <location>
        <begin position="696"/>
        <end position="720"/>
    </location>
</feature>
<name>A0A7S4T6N8_9STRA</name>
<sequence length="815" mass="87761">MEHQETPAATLIPKHDTENPQDDYRAYYPPTKWGRRVLYLRRMGKYLIPPALLVILGFSMMPSPSYNYAYFNATTMLISTTICVAFFWAYFQFILVARISVEDMQDKPSSDLLEEIQETINQGVHLYLSAKFKACGAFICIFSIIVFAWISYTSGDVLWGFLTTISFWSGASTSMSCGYAGIKMAVFSNVRTVVCAEQQQNQGGGWAWSFNTPFRAGLANGFQVSGSMLLSFYSILAAFRIQYSQPTDWYYLTDAMTGYALGTTIVSLFARVVGGIFVKGADIGADMAGKITKKSIGEDDMRNPAAIADYVGDNIGHILGMNLDYFGSLGEAICAVLVLGSSIGVGVVSADINAAWDAMIYPLSVFCMGVIVSLVCSVITTNIRPVTTEKSIETSFKTQIFATTGLLLPVNYIVSEALLPEQFYLQPIVGDQYFSLGPFEAFLAVSCGTIGALLMGLVTEYHTSHAFTPVKEVADACKTGAATNLIYGLSLGYKSTIVPSLLLAFMIFYSYSLCDMYGVGLASVGYLANLATVMAMNTYGPICDNAAGIAEMAKLDATIRQKTRVLNFSGVSFAAIGKGHAIGSASLVSVALLGAFLSRVRLSNMIYISGVNTLDPLFFTFLIIGGMLPFAFSAMVMGSVAATVMDIVSEVKFQFERNPNLCAESHISSFERVKPDYLACVLVATRKSLQEMIAPTLLVVLSPLICGLFFGIIALTGMLIGCILSCIQLSLSMTNAGGAWANSKKFIERATGDDAIKSGSSNVYVASLVGDSVGDPLKDTVGPALNVMMRGMTVISLVFADVFLGVNQGRGVYGA</sequence>
<evidence type="ECO:0000256" key="5">
    <source>
        <dbReference type="ARBA" id="ARBA00022842"/>
    </source>
</evidence>
<evidence type="ECO:0000256" key="8">
    <source>
        <dbReference type="ARBA" id="ARBA00023065"/>
    </source>
</evidence>
<organism evidence="12">
    <name type="scientific">Ditylum brightwellii</name>
    <dbReference type="NCBI Taxonomy" id="49249"/>
    <lineage>
        <taxon>Eukaryota</taxon>
        <taxon>Sar</taxon>
        <taxon>Stramenopiles</taxon>
        <taxon>Ochrophyta</taxon>
        <taxon>Bacillariophyta</taxon>
        <taxon>Mediophyceae</taxon>
        <taxon>Lithodesmiophycidae</taxon>
        <taxon>Lithodesmiales</taxon>
        <taxon>Lithodesmiaceae</taxon>
        <taxon>Ditylum</taxon>
    </lineage>
</organism>
<feature type="transmembrane region" description="Helical" evidence="11">
    <location>
        <begin position="517"/>
        <end position="536"/>
    </location>
</feature>
<evidence type="ECO:0000256" key="11">
    <source>
        <dbReference type="SAM" id="Phobius"/>
    </source>
</evidence>
<dbReference type="Pfam" id="PF03030">
    <property type="entry name" value="H_PPase"/>
    <property type="match status" value="1"/>
</dbReference>
<feature type="transmembrane region" description="Helical" evidence="11">
    <location>
        <begin position="325"/>
        <end position="347"/>
    </location>
</feature>
<dbReference type="PIRSF" id="PIRSF001265">
    <property type="entry name" value="H+-PPase"/>
    <property type="match status" value="1"/>
</dbReference>
<evidence type="ECO:0000256" key="10">
    <source>
        <dbReference type="SAM" id="MobiDB-lite"/>
    </source>
</evidence>
<dbReference type="InterPro" id="IPR004131">
    <property type="entry name" value="PPase-energised_H-pump"/>
</dbReference>
<proteinExistence type="predicted"/>
<evidence type="ECO:0000256" key="7">
    <source>
        <dbReference type="ARBA" id="ARBA00022989"/>
    </source>
</evidence>
<dbReference type="AlphaFoldDB" id="A0A7S4T6N8"/>
<evidence type="ECO:0000313" key="12">
    <source>
        <dbReference type="EMBL" id="CAE4667055.1"/>
    </source>
</evidence>
<feature type="transmembrane region" description="Helical" evidence="11">
    <location>
        <begin position="218"/>
        <end position="239"/>
    </location>
</feature>
<keyword evidence="9 11" id="KW-0472">Membrane</keyword>
<evidence type="ECO:0000256" key="2">
    <source>
        <dbReference type="ARBA" id="ARBA00013242"/>
    </source>
</evidence>
<accession>A0A7S4T6N8</accession>
<feature type="transmembrane region" description="Helical" evidence="11">
    <location>
        <begin position="617"/>
        <end position="644"/>
    </location>
</feature>
<evidence type="ECO:0000256" key="1">
    <source>
        <dbReference type="ARBA" id="ARBA00004127"/>
    </source>
</evidence>
<feature type="compositionally biased region" description="Basic and acidic residues" evidence="10">
    <location>
        <begin position="13"/>
        <end position="22"/>
    </location>
</feature>
<keyword evidence="8" id="KW-0406">Ion transport</keyword>
<feature type="transmembrane region" description="Helical" evidence="11">
    <location>
        <begin position="400"/>
        <end position="419"/>
    </location>
</feature>
<gene>
    <name evidence="12" type="ORF">DBRI00130_LOCUS43373</name>
</gene>
<feature type="region of interest" description="Disordered" evidence="10">
    <location>
        <begin position="1"/>
        <end position="22"/>
    </location>
</feature>
<feature type="transmembrane region" description="Helical" evidence="11">
    <location>
        <begin position="134"/>
        <end position="152"/>
    </location>
</feature>
<keyword evidence="5" id="KW-0460">Magnesium</keyword>
<dbReference type="GO" id="GO:0004427">
    <property type="term" value="F:inorganic diphosphate phosphatase activity"/>
    <property type="evidence" value="ECO:0007669"/>
    <property type="project" value="InterPro"/>
</dbReference>
<feature type="transmembrane region" description="Helical" evidence="11">
    <location>
        <begin position="491"/>
        <end position="511"/>
    </location>
</feature>